<accession>A0AB39VKS2</accession>
<dbReference type="InterPro" id="IPR027417">
    <property type="entry name" value="P-loop_NTPase"/>
</dbReference>
<dbReference type="PROSITE" id="PS50893">
    <property type="entry name" value="ABC_TRANSPORTER_2"/>
    <property type="match status" value="1"/>
</dbReference>
<evidence type="ECO:0000256" key="4">
    <source>
        <dbReference type="ARBA" id="ARBA00022475"/>
    </source>
</evidence>
<evidence type="ECO:0000256" key="5">
    <source>
        <dbReference type="ARBA" id="ARBA00022741"/>
    </source>
</evidence>
<dbReference type="AlphaFoldDB" id="A0AB39VKS2"/>
<dbReference type="PROSITE" id="PS00211">
    <property type="entry name" value="ABC_TRANSPORTER_1"/>
    <property type="match status" value="1"/>
</dbReference>
<dbReference type="Pfam" id="PF00005">
    <property type="entry name" value="ABC_tran"/>
    <property type="match status" value="1"/>
</dbReference>
<evidence type="ECO:0000256" key="8">
    <source>
        <dbReference type="ARBA" id="ARBA00038852"/>
    </source>
</evidence>
<evidence type="ECO:0000256" key="2">
    <source>
        <dbReference type="ARBA" id="ARBA00005417"/>
    </source>
</evidence>
<protein>
    <recommendedName>
        <fullName evidence="8">ABC-type dipeptide transporter</fullName>
        <ecNumber evidence="8">7.4.2.9</ecNumber>
    </recommendedName>
</protein>
<dbReference type="PANTHER" id="PTHR43297:SF2">
    <property type="entry name" value="DIPEPTIDE TRANSPORT ATP-BINDING PROTEIN DPPD"/>
    <property type="match status" value="1"/>
</dbReference>
<feature type="domain" description="ABC transporter" evidence="10">
    <location>
        <begin position="14"/>
        <end position="260"/>
    </location>
</feature>
<comment type="similarity">
    <text evidence="2">Belongs to the ABC transporter superfamily.</text>
</comment>
<dbReference type="SMART" id="SM00382">
    <property type="entry name" value="AAA"/>
    <property type="match status" value="1"/>
</dbReference>
<keyword evidence="3" id="KW-0813">Transport</keyword>
<evidence type="ECO:0000313" key="11">
    <source>
        <dbReference type="EMBL" id="XDU70771.1"/>
    </source>
</evidence>
<reference evidence="11" key="1">
    <citation type="submission" date="2024-07" db="EMBL/GenBank/DDBJ databases">
        <authorList>
            <person name="Biller S.J."/>
        </authorList>
    </citation>
    <scope>NUCLEOTIDE SEQUENCE</scope>
    <source>
        <strain evidence="11">WC2420</strain>
    </source>
</reference>
<organism evidence="11">
    <name type="scientific">Rouxiella sp. WC2420</name>
    <dbReference type="NCBI Taxonomy" id="3234145"/>
    <lineage>
        <taxon>Bacteria</taxon>
        <taxon>Pseudomonadati</taxon>
        <taxon>Pseudomonadota</taxon>
        <taxon>Gammaproteobacteria</taxon>
        <taxon>Enterobacterales</taxon>
        <taxon>Yersiniaceae</taxon>
        <taxon>Rouxiella</taxon>
    </lineage>
</organism>
<dbReference type="GO" id="GO:0055085">
    <property type="term" value="P:transmembrane transport"/>
    <property type="evidence" value="ECO:0007669"/>
    <property type="project" value="UniProtKB-ARBA"/>
</dbReference>
<dbReference type="GO" id="GO:0015833">
    <property type="term" value="P:peptide transport"/>
    <property type="evidence" value="ECO:0007669"/>
    <property type="project" value="InterPro"/>
</dbReference>
<dbReference type="CDD" id="cd03257">
    <property type="entry name" value="ABC_NikE_OppD_transporters"/>
    <property type="match status" value="1"/>
</dbReference>
<dbReference type="PANTHER" id="PTHR43297">
    <property type="entry name" value="OLIGOPEPTIDE TRANSPORT ATP-BINDING PROTEIN APPD"/>
    <property type="match status" value="1"/>
</dbReference>
<dbReference type="SUPFAM" id="SSF52540">
    <property type="entry name" value="P-loop containing nucleoside triphosphate hydrolases"/>
    <property type="match status" value="1"/>
</dbReference>
<dbReference type="InterPro" id="IPR017871">
    <property type="entry name" value="ABC_transporter-like_CS"/>
</dbReference>
<dbReference type="InterPro" id="IPR013563">
    <property type="entry name" value="Oligopep_ABC_C"/>
</dbReference>
<comment type="catalytic activity">
    <reaction evidence="9">
        <text>a dipeptide(out) + ATP + H2O = a dipeptide(in) + ADP + phosphate + H(+)</text>
        <dbReference type="Rhea" id="RHEA:23120"/>
        <dbReference type="ChEBI" id="CHEBI:15377"/>
        <dbReference type="ChEBI" id="CHEBI:15378"/>
        <dbReference type="ChEBI" id="CHEBI:30616"/>
        <dbReference type="ChEBI" id="CHEBI:43474"/>
        <dbReference type="ChEBI" id="CHEBI:90799"/>
        <dbReference type="ChEBI" id="CHEBI:456216"/>
        <dbReference type="EC" id="7.4.2.9"/>
    </reaction>
</comment>
<keyword evidence="6 11" id="KW-0067">ATP-binding</keyword>
<sequence>MDSHPVPPLPLLAIDQLKVQFRGSPATVLDGISLKIEAGKTLALVGESGCGKSVTSLALMGLLPQSAQVMEGEVQFDGHGLLTLSERQYADLRGQDIAMIFQEPMTSLNPALTLGDQISEAVMRHQNVDKAEALRQTLLILQQVQIPAPELRMKAYPHQLSGGMRQRVMIAMALVNQPRLLIADEPTTALDVTIQAQILALLNRMQQQSGSAMLLITHDLGVVAEVADNVAVMYAGQIVEQGDVAALFNDPQHPYTIGLMGSMPSLASRQGPLSTIPGAVPLPADMPQGCRFATRCPFADLRCHQHRPALTSLNNTTHQVACFKAPLEQHFSLQTSLEAMP</sequence>
<evidence type="ECO:0000259" key="10">
    <source>
        <dbReference type="PROSITE" id="PS50893"/>
    </source>
</evidence>
<dbReference type="RefSeq" id="WP_369788229.1">
    <property type="nucleotide sequence ID" value="NZ_CP165628.1"/>
</dbReference>
<dbReference type="GO" id="GO:0016887">
    <property type="term" value="F:ATP hydrolysis activity"/>
    <property type="evidence" value="ECO:0007669"/>
    <property type="project" value="InterPro"/>
</dbReference>
<dbReference type="GO" id="GO:0005886">
    <property type="term" value="C:plasma membrane"/>
    <property type="evidence" value="ECO:0007669"/>
    <property type="project" value="UniProtKB-SubCell"/>
</dbReference>
<dbReference type="FunFam" id="3.40.50.300:FF:000016">
    <property type="entry name" value="Oligopeptide ABC transporter ATP-binding component"/>
    <property type="match status" value="1"/>
</dbReference>
<name>A0AB39VKS2_9GAMM</name>
<dbReference type="InterPro" id="IPR003439">
    <property type="entry name" value="ABC_transporter-like_ATP-bd"/>
</dbReference>
<keyword evidence="5" id="KW-0547">Nucleotide-binding</keyword>
<dbReference type="EMBL" id="CP165628">
    <property type="protein sequence ID" value="XDU70771.1"/>
    <property type="molecule type" value="Genomic_DNA"/>
</dbReference>
<proteinExistence type="inferred from homology"/>
<dbReference type="EC" id="7.4.2.9" evidence="8"/>
<dbReference type="InterPro" id="IPR050388">
    <property type="entry name" value="ABC_Ni/Peptide_Import"/>
</dbReference>
<evidence type="ECO:0000256" key="6">
    <source>
        <dbReference type="ARBA" id="ARBA00022840"/>
    </source>
</evidence>
<dbReference type="NCBIfam" id="TIGR01727">
    <property type="entry name" value="oligo_HPY"/>
    <property type="match status" value="1"/>
</dbReference>
<dbReference type="Gene3D" id="3.40.50.300">
    <property type="entry name" value="P-loop containing nucleotide triphosphate hydrolases"/>
    <property type="match status" value="1"/>
</dbReference>
<dbReference type="GO" id="GO:0005524">
    <property type="term" value="F:ATP binding"/>
    <property type="evidence" value="ECO:0007669"/>
    <property type="project" value="UniProtKB-KW"/>
</dbReference>
<evidence type="ECO:0000256" key="1">
    <source>
        <dbReference type="ARBA" id="ARBA00004417"/>
    </source>
</evidence>
<evidence type="ECO:0000256" key="7">
    <source>
        <dbReference type="ARBA" id="ARBA00023136"/>
    </source>
</evidence>
<keyword evidence="4" id="KW-1003">Cell membrane</keyword>
<evidence type="ECO:0000256" key="3">
    <source>
        <dbReference type="ARBA" id="ARBA00022448"/>
    </source>
</evidence>
<evidence type="ECO:0000256" key="9">
    <source>
        <dbReference type="ARBA" id="ARBA00047356"/>
    </source>
</evidence>
<dbReference type="InterPro" id="IPR003593">
    <property type="entry name" value="AAA+_ATPase"/>
</dbReference>
<keyword evidence="7" id="KW-0472">Membrane</keyword>
<comment type="subcellular location">
    <subcellularLocation>
        <location evidence="1">Cell inner membrane</location>
        <topology evidence="1">Peripheral membrane protein</topology>
    </subcellularLocation>
</comment>
<gene>
    <name evidence="11" type="ORF">AB3G37_14430</name>
</gene>
<dbReference type="Pfam" id="PF08352">
    <property type="entry name" value="oligo_HPY"/>
    <property type="match status" value="1"/>
</dbReference>